<dbReference type="AlphaFoldDB" id="A0A7E4ZVH3"/>
<protein>
    <submittedName>
        <fullName evidence="7">ABC transporter domain-containing protein</fullName>
    </submittedName>
</protein>
<evidence type="ECO:0000256" key="1">
    <source>
        <dbReference type="ARBA" id="ARBA00004141"/>
    </source>
</evidence>
<proteinExistence type="predicted"/>
<sequence length="493" mass="54390">MQPMMFGVESVPCYATLGHRQPVTSGMMDRRGFHAWTLQRPHTSNVSGQHYLHLPPTVYEEPDDKAISSASSHGGASTSPLIMAVPHHTMMPSRVPSLTTDRFRSLARPPKLGVSAFQGSGLPPQRRFVRSDWDIRPVAATDDHLAQFGDAHSNNIAYTASSADGTSEVDSGEPSPRLPLGLSIGDGFLRSQRHHGHYFSNADLFVQPIAPRYNYLKYAKASDFDGMGSVPHLRIIDFGFELDARTLFDKAMLRSNEATVILDGVTFELFGGDTCALMYTSETEVTAFMRIIANANPPRGQVSGSLELNGHNLRSRQLGDRIAFASADPPPPSLTAGEYLDFYSRLVGPATNAVSRRRLIDQLIHGLALGPLRNRLCKGLSSTELARLKLAAKMCLDTDILVADNLLTDMDLYDAAFVIDYIRDWAQRFNRIVIMACVPPTTELLTMFRKCAILSSGRLVYFGESDSMCEYFESIGFPSPPLKNPCDYYGMLL</sequence>
<keyword evidence="6" id="KW-1185">Reference proteome</keyword>
<keyword evidence="3" id="KW-0812">Transmembrane</keyword>
<evidence type="ECO:0000256" key="3">
    <source>
        <dbReference type="ARBA" id="ARBA00022692"/>
    </source>
</evidence>
<dbReference type="InterPro" id="IPR027417">
    <property type="entry name" value="P-loop_NTPase"/>
</dbReference>
<keyword evidence="5" id="KW-0472">Membrane</keyword>
<dbReference type="Proteomes" id="UP000492821">
    <property type="component" value="Unassembled WGS sequence"/>
</dbReference>
<evidence type="ECO:0000256" key="4">
    <source>
        <dbReference type="ARBA" id="ARBA00022989"/>
    </source>
</evidence>
<dbReference type="WBParaSite" id="Pan_g19728.t1">
    <property type="protein sequence ID" value="Pan_g19728.t1"/>
    <property type="gene ID" value="Pan_g19728"/>
</dbReference>
<reference evidence="7" key="2">
    <citation type="submission" date="2020-10" db="UniProtKB">
        <authorList>
            <consortium name="WormBaseParasite"/>
        </authorList>
    </citation>
    <scope>IDENTIFICATION</scope>
</reference>
<evidence type="ECO:0000256" key="5">
    <source>
        <dbReference type="ARBA" id="ARBA00023136"/>
    </source>
</evidence>
<keyword evidence="2" id="KW-0813">Transport</keyword>
<dbReference type="SUPFAM" id="SSF52540">
    <property type="entry name" value="P-loop containing nucleoside triphosphate hydrolases"/>
    <property type="match status" value="1"/>
</dbReference>
<reference evidence="6" key="1">
    <citation type="journal article" date="2013" name="Genetics">
        <title>The draft genome and transcriptome of Panagrellus redivivus are shaped by the harsh demands of a free-living lifestyle.</title>
        <authorList>
            <person name="Srinivasan J."/>
            <person name="Dillman A.R."/>
            <person name="Macchietto M.G."/>
            <person name="Heikkinen L."/>
            <person name="Lakso M."/>
            <person name="Fracchia K.M."/>
            <person name="Antoshechkin I."/>
            <person name="Mortazavi A."/>
            <person name="Wong G."/>
            <person name="Sternberg P.W."/>
        </authorList>
    </citation>
    <scope>NUCLEOTIDE SEQUENCE [LARGE SCALE GENOMIC DNA]</scope>
    <source>
        <strain evidence="6">MT8872</strain>
    </source>
</reference>
<organism evidence="6 7">
    <name type="scientific">Panagrellus redivivus</name>
    <name type="common">Microworm</name>
    <dbReference type="NCBI Taxonomy" id="6233"/>
    <lineage>
        <taxon>Eukaryota</taxon>
        <taxon>Metazoa</taxon>
        <taxon>Ecdysozoa</taxon>
        <taxon>Nematoda</taxon>
        <taxon>Chromadorea</taxon>
        <taxon>Rhabditida</taxon>
        <taxon>Tylenchina</taxon>
        <taxon>Panagrolaimomorpha</taxon>
        <taxon>Panagrolaimoidea</taxon>
        <taxon>Panagrolaimidae</taxon>
        <taxon>Panagrellus</taxon>
    </lineage>
</organism>
<comment type="subcellular location">
    <subcellularLocation>
        <location evidence="1">Membrane</location>
        <topology evidence="1">Multi-pass membrane protein</topology>
    </subcellularLocation>
</comment>
<dbReference type="GO" id="GO:0005886">
    <property type="term" value="C:plasma membrane"/>
    <property type="evidence" value="ECO:0007669"/>
    <property type="project" value="TreeGrafter"/>
</dbReference>
<dbReference type="InterPro" id="IPR050352">
    <property type="entry name" value="ABCG_transporters"/>
</dbReference>
<dbReference type="GO" id="GO:0042626">
    <property type="term" value="F:ATPase-coupled transmembrane transporter activity"/>
    <property type="evidence" value="ECO:0007669"/>
    <property type="project" value="TreeGrafter"/>
</dbReference>
<dbReference type="PANTHER" id="PTHR48041:SF89">
    <property type="entry name" value="FI03229P"/>
    <property type="match status" value="1"/>
</dbReference>
<evidence type="ECO:0000313" key="7">
    <source>
        <dbReference type="WBParaSite" id="Pan_g19728.t1"/>
    </source>
</evidence>
<keyword evidence="4" id="KW-1133">Transmembrane helix</keyword>
<evidence type="ECO:0000256" key="2">
    <source>
        <dbReference type="ARBA" id="ARBA00022448"/>
    </source>
</evidence>
<name>A0A7E4ZVH3_PANRE</name>
<dbReference type="Gene3D" id="3.40.50.300">
    <property type="entry name" value="P-loop containing nucleotide triphosphate hydrolases"/>
    <property type="match status" value="1"/>
</dbReference>
<accession>A0A7E4ZVH3</accession>
<evidence type="ECO:0000313" key="6">
    <source>
        <dbReference type="Proteomes" id="UP000492821"/>
    </source>
</evidence>
<dbReference type="PANTHER" id="PTHR48041">
    <property type="entry name" value="ABC TRANSPORTER G FAMILY MEMBER 28"/>
    <property type="match status" value="1"/>
</dbReference>